<proteinExistence type="predicted"/>
<evidence type="ECO:0000313" key="2">
    <source>
        <dbReference type="EMBL" id="MDZ5757268.1"/>
    </source>
</evidence>
<reference evidence="2" key="1">
    <citation type="submission" date="2023-08" db="EMBL/GenBank/DDBJ databases">
        <title>Genomic characterization of piscicolin 126 produced by Carnobacterium maltaromaticum CM22 strain isolated from salmon (Salmo salar).</title>
        <authorList>
            <person name="Gonzalez-Gragera E."/>
            <person name="Garcia-Lopez J.D."/>
            <person name="Teso-Perez C."/>
            <person name="Gimenez-Hernandez I."/>
            <person name="Peralta-Sanchez J.M."/>
            <person name="Valdivia E."/>
            <person name="Montalban-Lopez M."/>
            <person name="Martin-Platero A.M."/>
            <person name="Banos A."/>
            <person name="Martinez-Bueno M."/>
        </authorList>
    </citation>
    <scope>NUCLEOTIDE SEQUENCE</scope>
    <source>
        <strain evidence="2">CM22</strain>
    </source>
</reference>
<protein>
    <submittedName>
        <fullName evidence="2">DUF1146 family protein</fullName>
    </submittedName>
</protein>
<dbReference type="RefSeq" id="WP_010054327.1">
    <property type="nucleotide sequence ID" value="NZ_BJOJ01000025.1"/>
</dbReference>
<organism evidence="2 3">
    <name type="scientific">Carnobacterium maltaromaticum</name>
    <name type="common">Carnobacterium piscicola</name>
    <dbReference type="NCBI Taxonomy" id="2751"/>
    <lineage>
        <taxon>Bacteria</taxon>
        <taxon>Bacillati</taxon>
        <taxon>Bacillota</taxon>
        <taxon>Bacilli</taxon>
        <taxon>Lactobacillales</taxon>
        <taxon>Carnobacteriaceae</taxon>
        <taxon>Carnobacterium</taxon>
    </lineage>
</organism>
<comment type="caution">
    <text evidence="2">The sequence shown here is derived from an EMBL/GenBank/DDBJ whole genome shotgun (WGS) entry which is preliminary data.</text>
</comment>
<evidence type="ECO:0000256" key="1">
    <source>
        <dbReference type="SAM" id="Phobius"/>
    </source>
</evidence>
<dbReference type="NCBIfam" id="TIGR02327">
    <property type="entry name" value="int_mem_ywzB"/>
    <property type="match status" value="1"/>
</dbReference>
<dbReference type="EMBL" id="JAVBVO010000001">
    <property type="protein sequence ID" value="MDZ5757268.1"/>
    <property type="molecule type" value="Genomic_DNA"/>
</dbReference>
<dbReference type="GeneID" id="83606859"/>
<evidence type="ECO:0000313" key="3">
    <source>
        <dbReference type="Proteomes" id="UP001290462"/>
    </source>
</evidence>
<keyword evidence="1" id="KW-0472">Membrane</keyword>
<dbReference type="Pfam" id="PF06612">
    <property type="entry name" value="DUF1146"/>
    <property type="match status" value="1"/>
</dbReference>
<dbReference type="InterPro" id="IPR009526">
    <property type="entry name" value="DUF1146"/>
</dbReference>
<accession>A0AAW9JNV3</accession>
<gene>
    <name evidence="2" type="ORF">RAK27_01195</name>
</gene>
<dbReference type="Proteomes" id="UP001290462">
    <property type="component" value="Unassembled WGS sequence"/>
</dbReference>
<keyword evidence="1" id="KW-0812">Transmembrane</keyword>
<dbReference type="AlphaFoldDB" id="A0AAW9JNV3"/>
<feature type="transmembrane region" description="Helical" evidence="1">
    <location>
        <begin position="6"/>
        <end position="26"/>
    </location>
</feature>
<sequence length="77" mass="8981">MSFLGVQSLLGIVSHIIFIMMSFWALRGIRIENWIKKGYERQARVLYIFLSIVIGYTVSSFFLEFISLSKSLPYLLK</sequence>
<keyword evidence="1" id="KW-1133">Transmembrane helix</keyword>
<name>A0AAW9JNV3_CARML</name>
<feature type="transmembrane region" description="Helical" evidence="1">
    <location>
        <begin position="46"/>
        <end position="68"/>
    </location>
</feature>